<name>A0A494WPT6_CLOS5</name>
<dbReference type="SUPFAM" id="SSF48295">
    <property type="entry name" value="TrpR-like"/>
    <property type="match status" value="1"/>
</dbReference>
<protein>
    <recommendedName>
        <fullName evidence="3">Transposase</fullName>
    </recommendedName>
</protein>
<dbReference type="GeneID" id="62696811"/>
<dbReference type="RefSeq" id="WP_039909411.1">
    <property type="nucleotide sequence ID" value="NZ_CP036170.1"/>
</dbReference>
<evidence type="ECO:0008006" key="3">
    <source>
        <dbReference type="Google" id="ProtNLM"/>
    </source>
</evidence>
<evidence type="ECO:0000313" key="2">
    <source>
        <dbReference type="Proteomes" id="UP000289664"/>
    </source>
</evidence>
<dbReference type="AlphaFoldDB" id="A0A494WPT6"/>
<evidence type="ECO:0000313" key="1">
    <source>
        <dbReference type="EMBL" id="QBF75208.1"/>
    </source>
</evidence>
<proteinExistence type="predicted"/>
<organism evidence="1 2">
    <name type="scientific">Clostridium scindens (strain ATCC 35704 / DSM 5676 / VPI 13733 / 19)</name>
    <dbReference type="NCBI Taxonomy" id="411468"/>
    <lineage>
        <taxon>Bacteria</taxon>
        <taxon>Bacillati</taxon>
        <taxon>Bacillota</taxon>
        <taxon>Clostridia</taxon>
        <taxon>Lachnospirales</taxon>
        <taxon>Lachnospiraceae</taxon>
    </lineage>
</organism>
<reference evidence="1 2" key="1">
    <citation type="journal article" date="2019" name="Appl. Environ. Microbiol.">
        <title>Clostridium scindens ATCC 35704: integration of nutritional requirements, the complete genome sequence, and global transcriptional responses to bile acids.</title>
        <authorList>
            <person name="Devendran S."/>
            <person name="Shrestha R."/>
            <person name="Alves J.M.P."/>
            <person name="Wolf P.G."/>
            <person name="Ly L."/>
            <person name="Hernandez A.G."/>
            <person name="Mendez-Garcia C."/>
            <person name="Inboden A."/>
            <person name="Wiley J."/>
            <person name="Paul O."/>
            <person name="Allen A."/>
            <person name="Springer E."/>
            <person name="Wright C.L."/>
            <person name="Fields C.J."/>
            <person name="Daniel S.L."/>
            <person name="Ridlon J.M."/>
        </authorList>
    </citation>
    <scope>NUCLEOTIDE SEQUENCE [LARGE SCALE GENOMIC DNA]</scope>
    <source>
        <strain evidence="1 2">ATCC 35704</strain>
    </source>
</reference>
<dbReference type="InterPro" id="IPR010921">
    <property type="entry name" value="Trp_repressor/repl_initiator"/>
</dbReference>
<sequence length="129" mass="14418">MDKITHQVRAEHWTKILNECMNSGMSKTAWCRANGISEKQFFYWQRILRREAYEASQNPSLPAAAETKQLSAVQQSVSFAEIKLPAVSPDASPVFRPDLVIRKGNLVLEISNSASSELFSRVGGILHAE</sequence>
<dbReference type="NCBIfam" id="NF047593">
    <property type="entry name" value="IS66_ISAeme5_TnpA"/>
    <property type="match status" value="1"/>
</dbReference>
<dbReference type="Proteomes" id="UP000289664">
    <property type="component" value="Chromosome"/>
</dbReference>
<dbReference type="GO" id="GO:0043565">
    <property type="term" value="F:sequence-specific DNA binding"/>
    <property type="evidence" value="ECO:0007669"/>
    <property type="project" value="InterPro"/>
</dbReference>
<dbReference type="EMBL" id="CP036170">
    <property type="protein sequence ID" value="QBF75208.1"/>
    <property type="molecule type" value="Genomic_DNA"/>
</dbReference>
<dbReference type="KEGG" id="csci:HDCHBGLK_02617"/>
<gene>
    <name evidence="1" type="ORF">HDCHBGLK_02617</name>
</gene>
<dbReference type="OrthoDB" id="9808061at2"/>
<keyword evidence="2" id="KW-1185">Reference proteome</keyword>
<accession>A0A494WPT6</accession>